<dbReference type="PANTHER" id="PTHR35526:SF9">
    <property type="entry name" value="SERINE-PROTEIN KINASE RSBW"/>
    <property type="match status" value="1"/>
</dbReference>
<dbReference type="InterPro" id="IPR050267">
    <property type="entry name" value="Anti-sigma-factor_SerPK"/>
</dbReference>
<comment type="similarity">
    <text evidence="6">Belongs to the anti-sigma-factor family.</text>
</comment>
<dbReference type="Proteomes" id="UP001235840">
    <property type="component" value="Unassembled WGS sequence"/>
</dbReference>
<keyword evidence="4 6" id="KW-0418">Kinase</keyword>
<comment type="catalytic activity">
    <reaction evidence="6">
        <text>L-threonyl-[protein] + ATP = O-phospho-L-threonyl-[protein] + ADP + H(+)</text>
        <dbReference type="Rhea" id="RHEA:46608"/>
        <dbReference type="Rhea" id="RHEA-COMP:11060"/>
        <dbReference type="Rhea" id="RHEA-COMP:11605"/>
        <dbReference type="ChEBI" id="CHEBI:15378"/>
        <dbReference type="ChEBI" id="CHEBI:30013"/>
        <dbReference type="ChEBI" id="CHEBI:30616"/>
        <dbReference type="ChEBI" id="CHEBI:61977"/>
        <dbReference type="ChEBI" id="CHEBI:456216"/>
        <dbReference type="EC" id="2.7.11.1"/>
    </reaction>
</comment>
<gene>
    <name evidence="6" type="primary">rsbW</name>
    <name evidence="8" type="ORF">J2S11_004216</name>
</gene>
<dbReference type="SUPFAM" id="SSF55874">
    <property type="entry name" value="ATPase domain of HSP90 chaperone/DNA topoisomerase II/histidine kinase"/>
    <property type="match status" value="1"/>
</dbReference>
<evidence type="ECO:0000313" key="9">
    <source>
        <dbReference type="Proteomes" id="UP001235840"/>
    </source>
</evidence>
<comment type="function">
    <text evidence="6">Negative regulator of sigma-B activity. Phosphorylates and inactivates its specific antagonist protein, RsbV. Upon phosphorylation of RsbV, RsbW is released and binds to sigma-B, thereby blocking its ability to form an RNA polymerase holoenzyme (E-sigma-B).</text>
</comment>
<dbReference type="RefSeq" id="WP_307397868.1">
    <property type="nucleotide sequence ID" value="NZ_BAAADK010000004.1"/>
</dbReference>
<name>A0ABT9W4T1_9BACI</name>
<evidence type="ECO:0000256" key="4">
    <source>
        <dbReference type="ARBA" id="ARBA00022777"/>
    </source>
</evidence>
<organism evidence="8 9">
    <name type="scientific">Caldalkalibacillus horti</name>
    <dbReference type="NCBI Taxonomy" id="77523"/>
    <lineage>
        <taxon>Bacteria</taxon>
        <taxon>Bacillati</taxon>
        <taxon>Bacillota</taxon>
        <taxon>Bacilli</taxon>
        <taxon>Bacillales</taxon>
        <taxon>Bacillaceae</taxon>
        <taxon>Caldalkalibacillus</taxon>
    </lineage>
</organism>
<dbReference type="CDD" id="cd16936">
    <property type="entry name" value="HATPase_RsbW-like"/>
    <property type="match status" value="1"/>
</dbReference>
<evidence type="ECO:0000256" key="5">
    <source>
        <dbReference type="ARBA" id="ARBA00022840"/>
    </source>
</evidence>
<keyword evidence="2 6" id="KW-0808">Transferase</keyword>
<evidence type="ECO:0000256" key="3">
    <source>
        <dbReference type="ARBA" id="ARBA00022741"/>
    </source>
</evidence>
<protein>
    <recommendedName>
        <fullName evidence="6">Serine-protein kinase RsbW</fullName>
        <ecNumber evidence="6">2.7.11.1</ecNumber>
    </recommendedName>
    <alternativeName>
        <fullName evidence="6">Anti-sigma-B factor</fullName>
    </alternativeName>
    <alternativeName>
        <fullName evidence="6">Sigma-B negative effector RsbW</fullName>
    </alternativeName>
</protein>
<dbReference type="Pfam" id="PF13581">
    <property type="entry name" value="HATPase_c_2"/>
    <property type="match status" value="1"/>
</dbReference>
<keyword evidence="1 6" id="KW-0723">Serine/threonine-protein kinase</keyword>
<evidence type="ECO:0000259" key="7">
    <source>
        <dbReference type="Pfam" id="PF13581"/>
    </source>
</evidence>
<comment type="caution">
    <text evidence="8">The sequence shown here is derived from an EMBL/GenBank/DDBJ whole genome shotgun (WGS) entry which is preliminary data.</text>
</comment>
<dbReference type="PANTHER" id="PTHR35526">
    <property type="entry name" value="ANTI-SIGMA-F FACTOR RSBW-RELATED"/>
    <property type="match status" value="1"/>
</dbReference>
<feature type="domain" description="Histidine kinase/HSP90-like ATPase" evidence="7">
    <location>
        <begin position="10"/>
        <end position="138"/>
    </location>
</feature>
<dbReference type="GO" id="GO:0004674">
    <property type="term" value="F:protein serine/threonine kinase activity"/>
    <property type="evidence" value="ECO:0007669"/>
    <property type="project" value="UniProtKB-EC"/>
</dbReference>
<dbReference type="HAMAP" id="MF_00638">
    <property type="entry name" value="Anti_sigma_B"/>
    <property type="match status" value="1"/>
</dbReference>
<dbReference type="InterPro" id="IPR036890">
    <property type="entry name" value="HATPase_C_sf"/>
</dbReference>
<sequence>MNQDFVELKIPAKPEYVGVVRLLISGVASRFGFSMDDIEDIKLAVAEACTNATLHAYEGGDGKIIIGCTGYDDRLEIMVMDHGQSFDLEKTRLNLKPIDHTQSIDSITEGGLGLFLIESLMDDVQITGDGGVVISMTKFKRGNEVESDEQSFKTTSSQ</sequence>
<evidence type="ECO:0000256" key="2">
    <source>
        <dbReference type="ARBA" id="ARBA00022679"/>
    </source>
</evidence>
<dbReference type="NCBIfam" id="NF003144">
    <property type="entry name" value="PRK04069.1"/>
    <property type="match status" value="1"/>
</dbReference>
<keyword evidence="9" id="KW-1185">Reference proteome</keyword>
<dbReference type="NCBIfam" id="TIGR01924">
    <property type="entry name" value="rsbW_low_gc"/>
    <property type="match status" value="1"/>
</dbReference>
<dbReference type="Gene3D" id="3.30.565.10">
    <property type="entry name" value="Histidine kinase-like ATPase, C-terminal domain"/>
    <property type="match status" value="1"/>
</dbReference>
<dbReference type="InterPro" id="IPR010193">
    <property type="entry name" value="RsbW"/>
</dbReference>
<comment type="catalytic activity">
    <reaction evidence="6">
        <text>L-seryl-[protein] + ATP = O-phospho-L-seryl-[protein] + ADP + H(+)</text>
        <dbReference type="Rhea" id="RHEA:17989"/>
        <dbReference type="Rhea" id="RHEA-COMP:9863"/>
        <dbReference type="Rhea" id="RHEA-COMP:11604"/>
        <dbReference type="ChEBI" id="CHEBI:15378"/>
        <dbReference type="ChEBI" id="CHEBI:29999"/>
        <dbReference type="ChEBI" id="CHEBI:30616"/>
        <dbReference type="ChEBI" id="CHEBI:83421"/>
        <dbReference type="ChEBI" id="CHEBI:456216"/>
        <dbReference type="EC" id="2.7.11.1"/>
    </reaction>
</comment>
<reference evidence="8 9" key="1">
    <citation type="submission" date="2023-07" db="EMBL/GenBank/DDBJ databases">
        <title>Genomic Encyclopedia of Type Strains, Phase IV (KMG-IV): sequencing the most valuable type-strain genomes for metagenomic binning, comparative biology and taxonomic classification.</title>
        <authorList>
            <person name="Goeker M."/>
        </authorList>
    </citation>
    <scope>NUCLEOTIDE SEQUENCE [LARGE SCALE GENOMIC DNA]</scope>
    <source>
        <strain evidence="8 9">DSM 12751</strain>
    </source>
</reference>
<accession>A0ABT9W4T1</accession>
<evidence type="ECO:0000256" key="6">
    <source>
        <dbReference type="HAMAP-Rule" id="MF_00638"/>
    </source>
</evidence>
<keyword evidence="5 6" id="KW-0067">ATP-binding</keyword>
<proteinExistence type="inferred from homology"/>
<evidence type="ECO:0000256" key="1">
    <source>
        <dbReference type="ARBA" id="ARBA00022527"/>
    </source>
</evidence>
<dbReference type="EMBL" id="JAUSTY010000026">
    <property type="protein sequence ID" value="MDQ0168263.1"/>
    <property type="molecule type" value="Genomic_DNA"/>
</dbReference>
<evidence type="ECO:0000313" key="8">
    <source>
        <dbReference type="EMBL" id="MDQ0168263.1"/>
    </source>
</evidence>
<dbReference type="EC" id="2.7.11.1" evidence="6"/>
<dbReference type="InterPro" id="IPR003594">
    <property type="entry name" value="HATPase_dom"/>
</dbReference>
<keyword evidence="3 6" id="KW-0547">Nucleotide-binding</keyword>